<accession>A0A6C1BAB2</accession>
<dbReference type="AlphaFoldDB" id="A0A6C1BAB2"/>
<feature type="chain" id="PRO_5025336448" description="DUF4136 domain-containing protein" evidence="1">
    <location>
        <begin position="20"/>
        <end position="202"/>
    </location>
</feature>
<dbReference type="Proteomes" id="UP000501991">
    <property type="component" value="Chromosome"/>
</dbReference>
<proteinExistence type="predicted"/>
<reference evidence="2 3" key="1">
    <citation type="submission" date="2020-02" db="EMBL/GenBank/DDBJ databases">
        <title>Nitrogenibacter mangrovi gen. nov., sp. nov. isolated from mangrove sediment, a denitrifying betaproteobacterium.</title>
        <authorList>
            <person name="Liao H."/>
            <person name="Tian Y."/>
        </authorList>
    </citation>
    <scope>NUCLEOTIDE SEQUENCE [LARGE SCALE GENOMIC DNA]</scope>
    <source>
        <strain evidence="2 3">M9-3-2</strain>
    </source>
</reference>
<evidence type="ECO:0000313" key="2">
    <source>
        <dbReference type="EMBL" id="QID19204.1"/>
    </source>
</evidence>
<evidence type="ECO:0000256" key="1">
    <source>
        <dbReference type="SAM" id="SignalP"/>
    </source>
</evidence>
<keyword evidence="3" id="KW-1185">Reference proteome</keyword>
<dbReference type="KEGG" id="azq:G3580_17220"/>
<keyword evidence="1" id="KW-0732">Signal</keyword>
<evidence type="ECO:0000313" key="3">
    <source>
        <dbReference type="Proteomes" id="UP000501991"/>
    </source>
</evidence>
<dbReference type="EMBL" id="CP048836">
    <property type="protein sequence ID" value="QID19204.1"/>
    <property type="molecule type" value="Genomic_DNA"/>
</dbReference>
<sequence>MMLRLLVLLASLVSLTGCATGLYHPVWTAEDAPTIRLGRTVAAVLVPSESDRRLSEDAFVQYLQPAMDMTALHAAAGKGSSVPGSVDEARTQARTLGFDSLLVARVVETYEREIYRPTFGFYAGTHPYYGLWGRFPFDYWDRPGYVDTVRRSVIEVSLYSTHTKALIWSGKAETFATDSFVDQVEPLADALLKDLVARGIVR</sequence>
<gene>
    <name evidence="2" type="ORF">G3580_17220</name>
</gene>
<protein>
    <recommendedName>
        <fullName evidence="4">DUF4136 domain-containing protein</fullName>
    </recommendedName>
</protein>
<dbReference type="PROSITE" id="PS51257">
    <property type="entry name" value="PROKAR_LIPOPROTEIN"/>
    <property type="match status" value="1"/>
</dbReference>
<evidence type="ECO:0008006" key="4">
    <source>
        <dbReference type="Google" id="ProtNLM"/>
    </source>
</evidence>
<name>A0A6C1BAB2_9RHOO</name>
<organism evidence="2 3">
    <name type="scientific">Nitrogeniibacter mangrovi</name>
    <dbReference type="NCBI Taxonomy" id="2016596"/>
    <lineage>
        <taxon>Bacteria</taxon>
        <taxon>Pseudomonadati</taxon>
        <taxon>Pseudomonadota</taxon>
        <taxon>Betaproteobacteria</taxon>
        <taxon>Rhodocyclales</taxon>
        <taxon>Zoogloeaceae</taxon>
        <taxon>Nitrogeniibacter</taxon>
    </lineage>
</organism>
<feature type="signal peptide" evidence="1">
    <location>
        <begin position="1"/>
        <end position="19"/>
    </location>
</feature>
<dbReference type="RefSeq" id="WP_173767575.1">
    <property type="nucleotide sequence ID" value="NZ_CP048836.1"/>
</dbReference>